<dbReference type="GO" id="GO:0016747">
    <property type="term" value="F:acyltransferase activity, transferring groups other than amino-acyl groups"/>
    <property type="evidence" value="ECO:0007669"/>
    <property type="project" value="InterPro"/>
</dbReference>
<organism evidence="2 3">
    <name type="scientific">Labedaea rhizosphaerae</name>
    <dbReference type="NCBI Taxonomy" id="598644"/>
    <lineage>
        <taxon>Bacteria</taxon>
        <taxon>Bacillati</taxon>
        <taxon>Actinomycetota</taxon>
        <taxon>Actinomycetes</taxon>
        <taxon>Pseudonocardiales</taxon>
        <taxon>Pseudonocardiaceae</taxon>
        <taxon>Labedaea</taxon>
    </lineage>
</organism>
<keyword evidence="2" id="KW-0808">Transferase</keyword>
<evidence type="ECO:0000313" key="3">
    <source>
        <dbReference type="Proteomes" id="UP000295444"/>
    </source>
</evidence>
<accession>A0A4R6SPJ0</accession>
<dbReference type="Gene3D" id="3.40.630.30">
    <property type="match status" value="1"/>
</dbReference>
<name>A0A4R6SPJ0_LABRH</name>
<dbReference type="PROSITE" id="PS51186">
    <property type="entry name" value="GNAT"/>
    <property type="match status" value="1"/>
</dbReference>
<dbReference type="Gene3D" id="3.40.630.90">
    <property type="match status" value="1"/>
</dbReference>
<keyword evidence="3" id="KW-1185">Reference proteome</keyword>
<feature type="domain" description="N-acetyltransferase" evidence="1">
    <location>
        <begin position="8"/>
        <end position="147"/>
    </location>
</feature>
<dbReference type="Pfam" id="PF13508">
    <property type="entry name" value="Acetyltransf_7"/>
    <property type="match status" value="1"/>
</dbReference>
<dbReference type="CDD" id="cd04301">
    <property type="entry name" value="NAT_SF"/>
    <property type="match status" value="1"/>
</dbReference>
<protein>
    <submittedName>
        <fullName evidence="2">Acetyltransferase (GNAT) family protein</fullName>
    </submittedName>
</protein>
<dbReference type="OrthoDB" id="510731at2"/>
<dbReference type="EMBL" id="SNXZ01000001">
    <property type="protein sequence ID" value="TDQ05954.1"/>
    <property type="molecule type" value="Genomic_DNA"/>
</dbReference>
<dbReference type="Proteomes" id="UP000295444">
    <property type="component" value="Unassembled WGS sequence"/>
</dbReference>
<evidence type="ECO:0000259" key="1">
    <source>
        <dbReference type="PROSITE" id="PS51186"/>
    </source>
</evidence>
<proteinExistence type="predicted"/>
<dbReference type="PANTHER" id="PTHR47237:SF2">
    <property type="entry name" value="BLL4206 PROTEIN"/>
    <property type="match status" value="1"/>
</dbReference>
<comment type="caution">
    <text evidence="2">The sequence shown here is derived from an EMBL/GenBank/DDBJ whole genome shotgun (WGS) entry which is preliminary data.</text>
</comment>
<sequence length="279" mass="29561">MVTSIADPPIRRLDETDVAACVALAEKHGWPPEPGKWSLLMRVGEVYGIGDDELIGTVALVRYGDGFAVVSMMVVSPEHTRRGHGRRLMAHVLRAARRCTLALYATAAGRPLYLDLGFRTIGWSSSYLGVLDQGSGQTRVAAATDLAAIAAADRAAFGGDRLPLLRRWASEGRWLRVAERADRIAGFAGAWRSREAQTLIGPVVADDLATATSLITDLAADAGGQVRLDVDRAVPGLEAWALAQGMIPSGPAFPLMTVDGEPLPGDRGRVFAPIGSALG</sequence>
<dbReference type="Pfam" id="PF18014">
    <property type="entry name" value="Acetyltransf_18"/>
    <property type="match status" value="1"/>
</dbReference>
<dbReference type="InterPro" id="IPR052729">
    <property type="entry name" value="Acyl/Acetyltrans_Enzymes"/>
</dbReference>
<dbReference type="AlphaFoldDB" id="A0A4R6SPJ0"/>
<dbReference type="InterPro" id="IPR041496">
    <property type="entry name" value="YitH/HolE_GNAT"/>
</dbReference>
<evidence type="ECO:0000313" key="2">
    <source>
        <dbReference type="EMBL" id="TDQ05954.1"/>
    </source>
</evidence>
<dbReference type="PANTHER" id="PTHR47237">
    <property type="entry name" value="SLL0310 PROTEIN"/>
    <property type="match status" value="1"/>
</dbReference>
<reference evidence="2 3" key="1">
    <citation type="submission" date="2019-03" db="EMBL/GenBank/DDBJ databases">
        <title>Genomic Encyclopedia of Type Strains, Phase IV (KMG-IV): sequencing the most valuable type-strain genomes for metagenomic binning, comparative biology and taxonomic classification.</title>
        <authorList>
            <person name="Goeker M."/>
        </authorList>
    </citation>
    <scope>NUCLEOTIDE SEQUENCE [LARGE SCALE GENOMIC DNA]</scope>
    <source>
        <strain evidence="2 3">DSM 45361</strain>
    </source>
</reference>
<dbReference type="InterPro" id="IPR016181">
    <property type="entry name" value="Acyl_CoA_acyltransferase"/>
</dbReference>
<dbReference type="SUPFAM" id="SSF55729">
    <property type="entry name" value="Acyl-CoA N-acyltransferases (Nat)"/>
    <property type="match status" value="1"/>
</dbReference>
<dbReference type="InterPro" id="IPR000182">
    <property type="entry name" value="GNAT_dom"/>
</dbReference>
<gene>
    <name evidence="2" type="ORF">EV186_1011932</name>
</gene>